<gene>
    <name evidence="1" type="ORF">GCM10011574_55930</name>
</gene>
<name>A0A8H9LG14_9ACTN</name>
<protein>
    <submittedName>
        <fullName evidence="1">Uncharacterized protein</fullName>
    </submittedName>
</protein>
<comment type="caution">
    <text evidence="1">The sequence shown here is derived from an EMBL/GenBank/DDBJ whole genome shotgun (WGS) entry which is preliminary data.</text>
</comment>
<evidence type="ECO:0000313" key="2">
    <source>
        <dbReference type="Proteomes" id="UP000653480"/>
    </source>
</evidence>
<evidence type="ECO:0000313" key="1">
    <source>
        <dbReference type="EMBL" id="GGO24980.1"/>
    </source>
</evidence>
<dbReference type="Proteomes" id="UP000653480">
    <property type="component" value="Unassembled WGS sequence"/>
</dbReference>
<dbReference type="AlphaFoldDB" id="A0A8H9LG14"/>
<dbReference type="EMBL" id="BMMN01000013">
    <property type="protein sequence ID" value="GGO24980.1"/>
    <property type="molecule type" value="Genomic_DNA"/>
</dbReference>
<reference evidence="1" key="1">
    <citation type="journal article" date="2014" name="Int. J. Syst. Evol. Microbiol.">
        <title>Complete genome sequence of Corynebacterium casei LMG S-19264T (=DSM 44701T), isolated from a smear-ripened cheese.</title>
        <authorList>
            <consortium name="US DOE Joint Genome Institute (JGI-PGF)"/>
            <person name="Walter F."/>
            <person name="Albersmeier A."/>
            <person name="Kalinowski J."/>
            <person name="Ruckert C."/>
        </authorList>
    </citation>
    <scope>NUCLEOTIDE SEQUENCE</scope>
    <source>
        <strain evidence="1">CGMCC 4.7138</strain>
    </source>
</reference>
<keyword evidence="2" id="KW-1185">Reference proteome</keyword>
<accession>A0A8H9LG14</accession>
<reference evidence="1" key="2">
    <citation type="submission" date="2020-09" db="EMBL/GenBank/DDBJ databases">
        <authorList>
            <person name="Sun Q."/>
            <person name="Zhou Y."/>
        </authorList>
    </citation>
    <scope>NUCLEOTIDE SEQUENCE</scope>
    <source>
        <strain evidence="1">CGMCC 4.7138</strain>
    </source>
</reference>
<proteinExistence type="predicted"/>
<sequence length="170" mass="18522">MFAVGEGRPADKPFDYLGFGQRPAQLSADGYVEAHGYAFAVDENTVAVKNHEFNRSDHLESLIRSRWFPAGRVWFESYRGSTVALRTDGSGPGPVHAHAKSRRNYVGTSPITRASGKKKVVLARFVHNDRLIDALGAQAFAALSASPGARAYYDELRAREVGCGVAIRSP</sequence>
<organism evidence="1 2">
    <name type="scientific">Microbispora bryophytorum</name>
    <dbReference type="NCBI Taxonomy" id="1460882"/>
    <lineage>
        <taxon>Bacteria</taxon>
        <taxon>Bacillati</taxon>
        <taxon>Actinomycetota</taxon>
        <taxon>Actinomycetes</taxon>
        <taxon>Streptosporangiales</taxon>
        <taxon>Streptosporangiaceae</taxon>
        <taxon>Microbispora</taxon>
    </lineage>
</organism>